<evidence type="ECO:0000256" key="5">
    <source>
        <dbReference type="ARBA" id="ARBA00023242"/>
    </source>
</evidence>
<evidence type="ECO:0000256" key="4">
    <source>
        <dbReference type="ARBA" id="ARBA00023125"/>
    </source>
</evidence>
<dbReference type="Pfam" id="PF07034">
    <property type="entry name" value="ORC3_N"/>
    <property type="match status" value="1"/>
</dbReference>
<evidence type="ECO:0000313" key="10">
    <source>
        <dbReference type="Proteomes" id="UP001428341"/>
    </source>
</evidence>
<feature type="region of interest" description="Disordered" evidence="6">
    <location>
        <begin position="750"/>
        <end position="775"/>
    </location>
</feature>
<keyword evidence="4" id="KW-0238">DNA-binding</keyword>
<feature type="compositionally biased region" description="Low complexity" evidence="6">
    <location>
        <begin position="30"/>
        <end position="40"/>
    </location>
</feature>
<gene>
    <name evidence="9" type="ORF">WN944_019633</name>
</gene>
<evidence type="ECO:0000259" key="8">
    <source>
        <dbReference type="Pfam" id="PF18137"/>
    </source>
</evidence>
<dbReference type="GO" id="GO:0003688">
    <property type="term" value="F:DNA replication origin binding"/>
    <property type="evidence" value="ECO:0007669"/>
    <property type="project" value="TreeGrafter"/>
</dbReference>
<sequence>MKLKGNELKAQTKLGQRPDMNINSVRLGLAGSPAAADSSPPSSPETTENRLQPFFVLHEASSRKPERTSTGTVKTRKKIDFSPSKLKNVEKPDVEIAKEGGDEGYGNLRMDAFEVVWSKIESTIKDVLRDINANVFNEIHQWVRDSFSTIRSFGMLTFREATQAFPIVTDASSKQLFTGLVLTKNMEFVDDLLTFEELGRHLKSQGCHVANLSSLDFTAKSGIGGCLRSLLRQFLVAPLDAADISILASWYREQGNYNNPVVVIVDDIERCCGSVLSDFILMFSEWVLKIPVILIMGVTTTLDAPRNILPSNVLQRLCPCMFTLGTPSERMDAIIEAVLVRQCSGFSISHKVAVFMRNYFVRQDGTITSFIKALKIACSQHFSMEPLSIILKGFFLEEDRQGLQDGLLLQAMFKHAFDLPSYGRNKMGEENVGSFAHCLSELKRSQTEWRTVVLVRLQSFNLLYMPIFRAFMFYLVFLSLFVQVLYIDSSFDELVVYARTVSCLYEAGKGDRIQLLDLLCEALNPALYSSRTSGTFTKVDKGHGVSPSNNFPVQQHPIMRKGRLICQAVQKVRDLPIAQLYKLLKRWEELTVDINEIHAKLKELLSVIKLENGRSSRQDMADSSKRPVSRSQLNIEKESRAVNEKAASLIECMVRDYMQPVECSPLHEIVCFKNVETLQLALIGDPRRRIQIDLLESYKILRCSCCSRSGHSLLPSLHDTSILYNLAQEHGDHINLHDWYQSFKSKVCSSRSKGKHKSKQSPLPKKRKDMNEPDKPCEASIQYPLSAVLQGSYRAPDYGADSDAYQKTTGFCTESGLWCENAKELSVGDGTVEDICYPVVFNNLLLAAMSLCVREVTANGETKDNKPFKIFVGYDPREDLAYRVCHHSILKRSSIPVKITPIVQSDLRKSGLYWRERGQTESTEFSFSRFLTPYLAGFDGWAVFVDCDFLYLADIKELCDLIDDKYAIMCVHHDYTPKETTKMDGAVQTVYPRKNWSSMVLYNCGHPKNKILTPEVVNTQTGAFLHRFQWLEDEEIGSIPFVWNFLEGHNRVVENDPTTFPKAIHYTRGGPWFEAWKHCEFADLWLKEMEEYKNESNKTVEK</sequence>
<dbReference type="Pfam" id="PF18137">
    <property type="entry name" value="WHD_ORC"/>
    <property type="match status" value="1"/>
</dbReference>
<evidence type="ECO:0000256" key="1">
    <source>
        <dbReference type="ARBA" id="ARBA00004123"/>
    </source>
</evidence>
<comment type="subcellular location">
    <subcellularLocation>
        <location evidence="1">Nucleus</location>
    </subcellularLocation>
</comment>
<dbReference type="GO" id="GO:0005656">
    <property type="term" value="C:nuclear pre-replicative complex"/>
    <property type="evidence" value="ECO:0007669"/>
    <property type="project" value="TreeGrafter"/>
</dbReference>
<dbReference type="PANTHER" id="PTHR12748:SF0">
    <property type="entry name" value="ORIGIN RECOGNITION COMPLEX SUBUNIT 3"/>
    <property type="match status" value="1"/>
</dbReference>
<name>A0AAP0LYJ8_9ROSI</name>
<dbReference type="Gene3D" id="3.90.550.10">
    <property type="entry name" value="Spore Coat Polysaccharide Biosynthesis Protein SpsA, Chain A"/>
    <property type="match status" value="1"/>
</dbReference>
<evidence type="ECO:0000256" key="6">
    <source>
        <dbReference type="SAM" id="MobiDB-lite"/>
    </source>
</evidence>
<dbReference type="AlphaFoldDB" id="A0AAP0LYJ8"/>
<proteinExistence type="inferred from homology"/>
<organism evidence="9 10">
    <name type="scientific">Citrus x changshan-huyou</name>
    <dbReference type="NCBI Taxonomy" id="2935761"/>
    <lineage>
        <taxon>Eukaryota</taxon>
        <taxon>Viridiplantae</taxon>
        <taxon>Streptophyta</taxon>
        <taxon>Embryophyta</taxon>
        <taxon>Tracheophyta</taxon>
        <taxon>Spermatophyta</taxon>
        <taxon>Magnoliopsida</taxon>
        <taxon>eudicotyledons</taxon>
        <taxon>Gunneridae</taxon>
        <taxon>Pentapetalae</taxon>
        <taxon>rosids</taxon>
        <taxon>malvids</taxon>
        <taxon>Sapindales</taxon>
        <taxon>Rutaceae</taxon>
        <taxon>Aurantioideae</taxon>
        <taxon>Citrus</taxon>
    </lineage>
</organism>
<dbReference type="EMBL" id="JBCGBO010000007">
    <property type="protein sequence ID" value="KAK9188232.1"/>
    <property type="molecule type" value="Genomic_DNA"/>
</dbReference>
<evidence type="ECO:0000259" key="7">
    <source>
        <dbReference type="Pfam" id="PF07034"/>
    </source>
</evidence>
<comment type="similarity">
    <text evidence="2">Belongs to the ORC3 family.</text>
</comment>
<feature type="region of interest" description="Disordered" evidence="6">
    <location>
        <begin position="1"/>
        <end position="51"/>
    </location>
</feature>
<evidence type="ECO:0000256" key="3">
    <source>
        <dbReference type="ARBA" id="ARBA00022705"/>
    </source>
</evidence>
<dbReference type="PANTHER" id="PTHR12748">
    <property type="entry name" value="ORIGIN RECOGNITION COMPLEX SUBUNIT 3"/>
    <property type="match status" value="1"/>
</dbReference>
<dbReference type="InterPro" id="IPR029044">
    <property type="entry name" value="Nucleotide-diphossugar_trans"/>
</dbReference>
<feature type="compositionally biased region" description="Basic residues" evidence="6">
    <location>
        <begin position="752"/>
        <end position="768"/>
    </location>
</feature>
<dbReference type="CDD" id="cd20704">
    <property type="entry name" value="Orc3"/>
    <property type="match status" value="1"/>
</dbReference>
<dbReference type="InterPro" id="IPR020795">
    <property type="entry name" value="ORC3"/>
</dbReference>
<dbReference type="GO" id="GO:0006270">
    <property type="term" value="P:DNA replication initiation"/>
    <property type="evidence" value="ECO:0007669"/>
    <property type="project" value="TreeGrafter"/>
</dbReference>
<dbReference type="SUPFAM" id="SSF53448">
    <property type="entry name" value="Nucleotide-diphospho-sugar transferases"/>
    <property type="match status" value="1"/>
</dbReference>
<dbReference type="InterPro" id="IPR040855">
    <property type="entry name" value="ORC_WH_C"/>
</dbReference>
<evidence type="ECO:0000256" key="2">
    <source>
        <dbReference type="ARBA" id="ARBA00010977"/>
    </source>
</evidence>
<keyword evidence="5" id="KW-0539">Nucleus</keyword>
<protein>
    <submittedName>
        <fullName evidence="9">Uncharacterized protein</fullName>
    </submittedName>
</protein>
<feature type="domain" description="Origin recognition complex subunit 3 winged helix C-terminal" evidence="8">
    <location>
        <begin position="687"/>
        <end position="769"/>
    </location>
</feature>
<comment type="caution">
    <text evidence="9">The sequence shown here is derived from an EMBL/GenBank/DDBJ whole genome shotgun (WGS) entry which is preliminary data.</text>
</comment>
<dbReference type="Proteomes" id="UP001428341">
    <property type="component" value="Unassembled WGS sequence"/>
</dbReference>
<dbReference type="InterPro" id="IPR045667">
    <property type="entry name" value="ORC3_N"/>
</dbReference>
<feature type="domain" description="Origin recognition complex subunit 3 N-terminal" evidence="7">
    <location>
        <begin position="79"/>
        <end position="390"/>
    </location>
</feature>
<dbReference type="GO" id="GO:0005664">
    <property type="term" value="C:nuclear origin of replication recognition complex"/>
    <property type="evidence" value="ECO:0007669"/>
    <property type="project" value="InterPro"/>
</dbReference>
<keyword evidence="3" id="KW-0235">DNA replication</keyword>
<evidence type="ECO:0000313" key="9">
    <source>
        <dbReference type="EMBL" id="KAK9188232.1"/>
    </source>
</evidence>
<accession>A0AAP0LYJ8</accession>
<keyword evidence="10" id="KW-1185">Reference proteome</keyword>
<dbReference type="GO" id="GO:0031261">
    <property type="term" value="C:DNA replication preinitiation complex"/>
    <property type="evidence" value="ECO:0007669"/>
    <property type="project" value="TreeGrafter"/>
</dbReference>
<reference evidence="9 10" key="1">
    <citation type="submission" date="2024-05" db="EMBL/GenBank/DDBJ databases">
        <title>Haplotype-resolved chromosome-level genome assembly of Huyou (Citrus changshanensis).</title>
        <authorList>
            <person name="Miao C."/>
            <person name="Chen W."/>
            <person name="Wu Y."/>
            <person name="Wang L."/>
            <person name="Zhao S."/>
            <person name="Grierson D."/>
            <person name="Xu C."/>
            <person name="Chen K."/>
        </authorList>
    </citation>
    <scope>NUCLEOTIDE SEQUENCE [LARGE SCALE GENOMIC DNA]</scope>
    <source>
        <strain evidence="9">01-14</strain>
        <tissue evidence="9">Leaf</tissue>
    </source>
</reference>